<dbReference type="RefSeq" id="WP_269579928.1">
    <property type="nucleotide sequence ID" value="NZ_CP114588.1"/>
</dbReference>
<evidence type="ECO:0000313" key="4">
    <source>
        <dbReference type="Proteomes" id="UP001164748"/>
    </source>
</evidence>
<reference evidence="3" key="1">
    <citation type="submission" date="2022-09" db="EMBL/GenBank/DDBJ databases">
        <authorList>
            <person name="Li Z.-J."/>
        </authorList>
    </citation>
    <scope>NUCLEOTIDE SEQUENCE</scope>
    <source>
        <strain evidence="3">TGB11</strain>
    </source>
</reference>
<dbReference type="Pfam" id="PF10442">
    <property type="entry name" value="FIST_C"/>
    <property type="match status" value="1"/>
</dbReference>
<gene>
    <name evidence="3" type="ORF">N8M53_06500</name>
</gene>
<dbReference type="InterPro" id="IPR019494">
    <property type="entry name" value="FIST_C"/>
</dbReference>
<protein>
    <submittedName>
        <fullName evidence="3">FIST C-terminal domain-containing protein</fullName>
    </submittedName>
</protein>
<dbReference type="SMART" id="SM01204">
    <property type="entry name" value="FIST_C"/>
    <property type="match status" value="1"/>
</dbReference>
<accession>A0AA47LSD8</accession>
<evidence type="ECO:0000259" key="1">
    <source>
        <dbReference type="SMART" id="SM00897"/>
    </source>
</evidence>
<dbReference type="SMART" id="SM00897">
    <property type="entry name" value="FIST"/>
    <property type="match status" value="1"/>
</dbReference>
<organism evidence="3 4">
    <name type="scientific">Salinivibrio kushneri</name>
    <dbReference type="NCBI Taxonomy" id="1908198"/>
    <lineage>
        <taxon>Bacteria</taxon>
        <taxon>Pseudomonadati</taxon>
        <taxon>Pseudomonadota</taxon>
        <taxon>Gammaproteobacteria</taxon>
        <taxon>Vibrionales</taxon>
        <taxon>Vibrionaceae</taxon>
        <taxon>Salinivibrio</taxon>
    </lineage>
</organism>
<feature type="domain" description="FIST C-domain" evidence="2">
    <location>
        <begin position="228"/>
        <end position="376"/>
    </location>
</feature>
<dbReference type="PANTHER" id="PTHR40252:SF2">
    <property type="entry name" value="BLR0328 PROTEIN"/>
    <property type="match status" value="1"/>
</dbReference>
<dbReference type="EMBL" id="CP114588">
    <property type="protein sequence ID" value="WBA09839.1"/>
    <property type="molecule type" value="Genomic_DNA"/>
</dbReference>
<dbReference type="InterPro" id="IPR013702">
    <property type="entry name" value="FIST_domain_N"/>
</dbReference>
<dbReference type="PANTHER" id="PTHR40252">
    <property type="entry name" value="BLR0328 PROTEIN"/>
    <property type="match status" value="1"/>
</dbReference>
<dbReference type="Proteomes" id="UP001164748">
    <property type="component" value="Chromosome"/>
</dbReference>
<dbReference type="AlphaFoldDB" id="A0AA47LSD8"/>
<feature type="domain" description="FIST" evidence="1">
    <location>
        <begin position="30"/>
        <end position="227"/>
    </location>
</feature>
<sequence>MKIATACTQNPDAVDAAQTLARTLLGRLKAPKLLMLYCTEQYDVDALQQAMVVLFPGVPIIGCTTCCGVMTQAGYTEGPTAAVWACSDEKGSYGTSLVPHQAHRPIHESARIALNQAIEESGRCGELPKLIALHSTPGDEETTLAAIREELGVSVPVIGGSAAADTVGGQWAIFDNKQTARSGIAISVFYPTARVSYSFHSGYAATTKKAIVTEVRGRTLVSLDHKPASMVYKGWYEEETGQKLDLGDSLFARSTLYPLGTQTGKIHGLPYYTLSHPMFVNQDGHMELFSQIAVGQTAHFMTGTSEGLIARASRVVESANDHALRTPQPLGGLAIYCAGCMLHVKDRLDQVADNINTALYTAPFVCPFTFGEQGLFKGGELSHGNLMISAVLFHKD</sequence>
<evidence type="ECO:0000313" key="3">
    <source>
        <dbReference type="EMBL" id="WBA09839.1"/>
    </source>
</evidence>
<dbReference type="Pfam" id="PF08495">
    <property type="entry name" value="FIST"/>
    <property type="match status" value="1"/>
</dbReference>
<name>A0AA47LSD8_9GAMM</name>
<proteinExistence type="predicted"/>
<evidence type="ECO:0000259" key="2">
    <source>
        <dbReference type="SMART" id="SM01204"/>
    </source>
</evidence>